<dbReference type="GO" id="GO:0005886">
    <property type="term" value="C:plasma membrane"/>
    <property type="evidence" value="ECO:0007669"/>
    <property type="project" value="UniProtKB-SubCell"/>
</dbReference>
<proteinExistence type="predicted"/>
<feature type="transmembrane region" description="Helical" evidence="6">
    <location>
        <begin position="94"/>
        <end position="116"/>
    </location>
</feature>
<feature type="transmembrane region" description="Helical" evidence="6">
    <location>
        <begin position="32"/>
        <end position="53"/>
    </location>
</feature>
<dbReference type="EMBL" id="ADCP02000001">
    <property type="protein sequence ID" value="EFV45507.1"/>
    <property type="molecule type" value="Genomic_DNA"/>
</dbReference>
<keyword evidence="8" id="KW-1185">Reference proteome</keyword>
<dbReference type="GeneID" id="78085825"/>
<keyword evidence="3 6" id="KW-0812">Transmembrane</keyword>
<reference evidence="7 8" key="2">
    <citation type="submission" date="2013-04" db="EMBL/GenBank/DDBJ databases">
        <title>The Genome Sequence of Bilophila wadsworthia 3_1_6.</title>
        <authorList>
            <consortium name="The Broad Institute Genomics Platform"/>
            <person name="Earl A."/>
            <person name="Ward D."/>
            <person name="Feldgarden M."/>
            <person name="Gevers D."/>
            <person name="Sibley C."/>
            <person name="Strauss J."/>
            <person name="Allen-Vercoe E."/>
            <person name="Walker B."/>
            <person name="Young S."/>
            <person name="Zeng Q."/>
            <person name="Gargeya S."/>
            <person name="Fitzgerald M."/>
            <person name="Haas B."/>
            <person name="Abouelleil A."/>
            <person name="Allen A.W."/>
            <person name="Alvarado L."/>
            <person name="Arachchi H.M."/>
            <person name="Berlin A.M."/>
            <person name="Chapman S.B."/>
            <person name="Gainer-Dewar J."/>
            <person name="Goldberg J."/>
            <person name="Griggs A."/>
            <person name="Gujja S."/>
            <person name="Hansen M."/>
            <person name="Howarth C."/>
            <person name="Imamovic A."/>
            <person name="Ireland A."/>
            <person name="Larimer J."/>
            <person name="McCowan C."/>
            <person name="Murphy C."/>
            <person name="Pearson M."/>
            <person name="Poon T.W."/>
            <person name="Priest M."/>
            <person name="Roberts A."/>
            <person name="Saif S."/>
            <person name="Shea T."/>
            <person name="Sisk P."/>
            <person name="Sykes S."/>
            <person name="Wortman J."/>
            <person name="Nusbaum C."/>
            <person name="Birren B."/>
        </authorList>
    </citation>
    <scope>NUCLEOTIDE SEQUENCE [LARGE SCALE GENOMIC DNA]</scope>
    <source>
        <strain evidence="7 8">3_1_6</strain>
    </source>
</reference>
<dbReference type="RefSeq" id="WP_005024991.1">
    <property type="nucleotide sequence ID" value="NZ_KE150238.1"/>
</dbReference>
<comment type="caution">
    <text evidence="7">The sequence shown here is derived from an EMBL/GenBank/DDBJ whole genome shotgun (WGS) entry which is preliminary data.</text>
</comment>
<dbReference type="STRING" id="563192.HMPREF0179_00683"/>
<dbReference type="eggNOG" id="ENOG50343QE">
    <property type="taxonomic scope" value="Bacteria"/>
</dbReference>
<keyword evidence="4 6" id="KW-1133">Transmembrane helix</keyword>
<keyword evidence="2" id="KW-1003">Cell membrane</keyword>
<reference evidence="7 8" key="1">
    <citation type="submission" date="2010-10" db="EMBL/GenBank/DDBJ databases">
        <authorList>
            <consortium name="The Broad Institute Genome Sequencing Platform"/>
            <person name="Ward D."/>
            <person name="Earl A."/>
            <person name="Feldgarden M."/>
            <person name="Young S.K."/>
            <person name="Gargeya S."/>
            <person name="Zeng Q."/>
            <person name="Alvarado L."/>
            <person name="Berlin A."/>
            <person name="Bochicchio J."/>
            <person name="Chapman S.B."/>
            <person name="Chen Z."/>
            <person name="Freedman E."/>
            <person name="Gellesch M."/>
            <person name="Goldberg J."/>
            <person name="Griggs A."/>
            <person name="Gujja S."/>
            <person name="Heilman E."/>
            <person name="Heiman D."/>
            <person name="Howarth C."/>
            <person name="Mehta T."/>
            <person name="Neiman D."/>
            <person name="Pearson M."/>
            <person name="Roberts A."/>
            <person name="Saif S."/>
            <person name="Shea T."/>
            <person name="Shenoy N."/>
            <person name="Sisk P."/>
            <person name="Stolte C."/>
            <person name="Sykes S."/>
            <person name="White J."/>
            <person name="Yandava C."/>
            <person name="Allen-Vercoe E."/>
            <person name="Sibley C."/>
            <person name="Ambrose C.E."/>
            <person name="Strauss J."/>
            <person name="Daigneault M."/>
            <person name="Haas B."/>
            <person name="Nusbaum C."/>
            <person name="Birren B."/>
        </authorList>
    </citation>
    <scope>NUCLEOTIDE SEQUENCE [LARGE SCALE GENOMIC DNA]</scope>
    <source>
        <strain evidence="7 8">3_1_6</strain>
    </source>
</reference>
<comment type="subcellular location">
    <subcellularLocation>
        <location evidence="1">Cell membrane</location>
        <topology evidence="1">Multi-pass membrane protein</topology>
    </subcellularLocation>
</comment>
<evidence type="ECO:0000256" key="6">
    <source>
        <dbReference type="SAM" id="Phobius"/>
    </source>
</evidence>
<feature type="transmembrane region" description="Helical" evidence="6">
    <location>
        <begin position="122"/>
        <end position="142"/>
    </location>
</feature>
<evidence type="ECO:0000313" key="7">
    <source>
        <dbReference type="EMBL" id="EFV45507.1"/>
    </source>
</evidence>
<evidence type="ECO:0000256" key="4">
    <source>
        <dbReference type="ARBA" id="ARBA00022989"/>
    </source>
</evidence>
<evidence type="ECO:0000256" key="3">
    <source>
        <dbReference type="ARBA" id="ARBA00022692"/>
    </source>
</evidence>
<dbReference type="HOGENOM" id="CLU_145872_0_0_7"/>
<evidence type="ECO:0008006" key="9">
    <source>
        <dbReference type="Google" id="ProtNLM"/>
    </source>
</evidence>
<gene>
    <name evidence="7" type="ORF">HMPREF0179_00683</name>
</gene>
<name>E5Y3C2_BILW3</name>
<evidence type="ECO:0000256" key="1">
    <source>
        <dbReference type="ARBA" id="ARBA00004651"/>
    </source>
</evidence>
<evidence type="ECO:0000256" key="5">
    <source>
        <dbReference type="ARBA" id="ARBA00023136"/>
    </source>
</evidence>
<dbReference type="Pfam" id="PF03899">
    <property type="entry name" value="ATP-synt_I"/>
    <property type="match status" value="1"/>
</dbReference>
<dbReference type="InterPro" id="IPR005598">
    <property type="entry name" value="ATP_synth_I"/>
</dbReference>
<evidence type="ECO:0000313" key="8">
    <source>
        <dbReference type="Proteomes" id="UP000006034"/>
    </source>
</evidence>
<accession>E5Y3C2</accession>
<keyword evidence="5 6" id="KW-0472">Membrane</keyword>
<protein>
    <recommendedName>
        <fullName evidence="9">ATP synthase I</fullName>
    </recommendedName>
</protein>
<evidence type="ECO:0000256" key="2">
    <source>
        <dbReference type="ARBA" id="ARBA00022475"/>
    </source>
</evidence>
<dbReference type="Proteomes" id="UP000006034">
    <property type="component" value="Unassembled WGS sequence"/>
</dbReference>
<feature type="transmembrane region" description="Helical" evidence="6">
    <location>
        <begin position="59"/>
        <end position="82"/>
    </location>
</feature>
<organism evidence="7 8">
    <name type="scientific">Bilophila wadsworthia (strain 3_1_6)</name>
    <dbReference type="NCBI Taxonomy" id="563192"/>
    <lineage>
        <taxon>Bacteria</taxon>
        <taxon>Pseudomonadati</taxon>
        <taxon>Thermodesulfobacteriota</taxon>
        <taxon>Desulfovibrionia</taxon>
        <taxon>Desulfovibrionales</taxon>
        <taxon>Desulfovibrionaceae</taxon>
        <taxon>Bilophila</taxon>
    </lineage>
</organism>
<sequence length="150" mass="16806">MQAKSDRNNGPFHWLEKRLWRSGVQDPTIREILCWQISVIALSLLFGAVLWPFHPAGAWIFWFGFGALLSAWNFFALIKFVPKVISAGWSKSSLFALLLRTNMRLLFTGILLYMVLVWFKGSISAVLLGLAVLLVGMTAGGLKKALKKPV</sequence>
<dbReference type="AlphaFoldDB" id="E5Y3C2"/>